<evidence type="ECO:0000313" key="2">
    <source>
        <dbReference type="EMBL" id="PIM00344.1"/>
    </source>
</evidence>
<accession>A0A2G8XZ89</accession>
<dbReference type="AlphaFoldDB" id="A0A2G8XZ89"/>
<reference evidence="2 3" key="1">
    <citation type="journal article" date="2016" name="Nat. Commun.">
        <title>Local admixture of amplified and diversified secreted pathogenesis determinants shapes mosaic Toxoplasma gondii genomes.</title>
        <authorList>
            <person name="Lorenzi H."/>
            <person name="Khan A."/>
            <person name="Behnke M.S."/>
            <person name="Namasivayam S."/>
            <person name="Swapna L.S."/>
            <person name="Hadjithomas M."/>
            <person name="Karamycheva S."/>
            <person name="Pinney D."/>
            <person name="Brunk B.P."/>
            <person name="Ajioka J.W."/>
            <person name="Ajzenberg D."/>
            <person name="Boothroyd J.C."/>
            <person name="Boyle J.P."/>
            <person name="Darde M.L."/>
            <person name="Diaz-Miranda M.A."/>
            <person name="Dubey J.P."/>
            <person name="Fritz H.M."/>
            <person name="Gennari S.M."/>
            <person name="Gregory B.D."/>
            <person name="Kim K."/>
            <person name="Saeij J.P."/>
            <person name="Su C."/>
            <person name="White M.W."/>
            <person name="Zhu X.Q."/>
            <person name="Howe D.K."/>
            <person name="Rosenthal B.M."/>
            <person name="Grigg M.E."/>
            <person name="Parkinson J."/>
            <person name="Liu L."/>
            <person name="Kissinger J.C."/>
            <person name="Roos D.S."/>
            <person name="Sibley L.D."/>
        </authorList>
    </citation>
    <scope>NUCLEOTIDE SEQUENCE [LARGE SCALE GENOMIC DNA]</scope>
    <source>
        <strain evidence="2 3">COUG</strain>
    </source>
</reference>
<dbReference type="VEuPathDB" id="ToxoDB:TGCOUG_393660"/>
<protein>
    <submittedName>
        <fullName evidence="2">Putative transmembrane protein</fullName>
    </submittedName>
</protein>
<keyword evidence="1 2" id="KW-0812">Transmembrane</keyword>
<organism evidence="2 3">
    <name type="scientific">Toxoplasma gondii COUG</name>
    <dbReference type="NCBI Taxonomy" id="1074873"/>
    <lineage>
        <taxon>Eukaryota</taxon>
        <taxon>Sar</taxon>
        <taxon>Alveolata</taxon>
        <taxon>Apicomplexa</taxon>
        <taxon>Conoidasida</taxon>
        <taxon>Coccidia</taxon>
        <taxon>Eucoccidiorida</taxon>
        <taxon>Eimeriorina</taxon>
        <taxon>Sarcocystidae</taxon>
        <taxon>Toxoplasma</taxon>
    </lineage>
</organism>
<comment type="caution">
    <text evidence="2">The sequence shown here is derived from an EMBL/GenBank/DDBJ whole genome shotgun (WGS) entry which is preliminary data.</text>
</comment>
<proteinExistence type="predicted"/>
<dbReference type="Proteomes" id="UP000236343">
    <property type="component" value="Unassembled WGS sequence"/>
</dbReference>
<feature type="transmembrane region" description="Helical" evidence="1">
    <location>
        <begin position="37"/>
        <end position="54"/>
    </location>
</feature>
<dbReference type="EMBL" id="AGQR02001978">
    <property type="protein sequence ID" value="PIM00344.1"/>
    <property type="molecule type" value="Genomic_DNA"/>
</dbReference>
<gene>
    <name evidence="2" type="ORF">TGCOUG_393660</name>
</gene>
<keyword evidence="1" id="KW-0472">Membrane</keyword>
<sequence>MHALPPSESVAPSWRVLPLAAHPSQCPVLPNMYRLSTTFWIFVSSLFVALHLPLRRLLFPQSSRLLFFLVSSRPFVHHLCFSISCSSSSLSSFYSRPSRFAFSVSSGGGATPSGKASESLLFPVGVSTFNVPPVAPLSAFRPALFPAPPARFFVSPIWPLLVLSPTPYTPNLR</sequence>
<evidence type="ECO:0000313" key="3">
    <source>
        <dbReference type="Proteomes" id="UP000236343"/>
    </source>
</evidence>
<keyword evidence="1" id="KW-1133">Transmembrane helix</keyword>
<evidence type="ECO:0000256" key="1">
    <source>
        <dbReference type="SAM" id="Phobius"/>
    </source>
</evidence>
<name>A0A2G8XZ89_TOXGO</name>